<dbReference type="PANTHER" id="PTHR43031:SF1">
    <property type="entry name" value="PYRIDINE NUCLEOTIDE-DISULPHIDE OXIDOREDUCTASE"/>
    <property type="match status" value="1"/>
</dbReference>
<organism evidence="2 3">
    <name type="scientific">Aquipluma nitroreducens</name>
    <dbReference type="NCBI Taxonomy" id="2010828"/>
    <lineage>
        <taxon>Bacteria</taxon>
        <taxon>Pseudomonadati</taxon>
        <taxon>Bacteroidota</taxon>
        <taxon>Bacteroidia</taxon>
        <taxon>Marinilabiliales</taxon>
        <taxon>Prolixibacteraceae</taxon>
        <taxon>Aquipluma</taxon>
    </lineage>
</organism>
<name>A0A5K7S4J3_9BACT</name>
<keyword evidence="3" id="KW-1185">Reference proteome</keyword>
<proteinExistence type="predicted"/>
<dbReference type="CDD" id="cd00158">
    <property type="entry name" value="RHOD"/>
    <property type="match status" value="1"/>
</dbReference>
<dbReference type="Gene3D" id="3.40.250.10">
    <property type="entry name" value="Rhodanese-like domain"/>
    <property type="match status" value="1"/>
</dbReference>
<sequence length="132" mass="14779">MISLVFLTFLIQVASGQSVYVGKAGPQGKVLKKYIEPSELRKLTDNPVDSIWIIDVRSEKAFASGHIPTAKSFPAGDVMNRLNEISKNQYLIIYCTVGANAQIVSKKLKKAGYKRYVNWGGISRWEWDKGIE</sequence>
<evidence type="ECO:0000313" key="2">
    <source>
        <dbReference type="EMBL" id="BBE16417.1"/>
    </source>
</evidence>
<dbReference type="KEGG" id="anf:AQPE_0555"/>
<evidence type="ECO:0000259" key="1">
    <source>
        <dbReference type="PROSITE" id="PS50206"/>
    </source>
</evidence>
<dbReference type="InterPro" id="IPR050229">
    <property type="entry name" value="GlpE_sulfurtransferase"/>
</dbReference>
<dbReference type="SUPFAM" id="SSF52821">
    <property type="entry name" value="Rhodanese/Cell cycle control phosphatase"/>
    <property type="match status" value="1"/>
</dbReference>
<evidence type="ECO:0000313" key="3">
    <source>
        <dbReference type="Proteomes" id="UP001193389"/>
    </source>
</evidence>
<dbReference type="PANTHER" id="PTHR43031">
    <property type="entry name" value="FAD-DEPENDENT OXIDOREDUCTASE"/>
    <property type="match status" value="1"/>
</dbReference>
<dbReference type="InterPro" id="IPR036873">
    <property type="entry name" value="Rhodanese-like_dom_sf"/>
</dbReference>
<dbReference type="Pfam" id="PF00581">
    <property type="entry name" value="Rhodanese"/>
    <property type="match status" value="1"/>
</dbReference>
<gene>
    <name evidence="2" type="ORF">AQPE_0555</name>
</gene>
<dbReference type="InterPro" id="IPR001763">
    <property type="entry name" value="Rhodanese-like_dom"/>
</dbReference>
<feature type="domain" description="Rhodanese" evidence="1">
    <location>
        <begin position="47"/>
        <end position="127"/>
    </location>
</feature>
<reference evidence="2" key="1">
    <citation type="journal article" date="2020" name="Int. J. Syst. Evol. Microbiol.">
        <title>Aquipluma nitroreducens gen. nov. sp. nov., a novel facultatively anaerobic bacterium isolated from a freshwater lake.</title>
        <authorList>
            <person name="Watanabe M."/>
            <person name="Kojima H."/>
            <person name="Fukui M."/>
        </authorList>
    </citation>
    <scope>NUCLEOTIDE SEQUENCE</scope>
    <source>
        <strain evidence="2">MeG22</strain>
    </source>
</reference>
<dbReference type="EMBL" id="AP018694">
    <property type="protein sequence ID" value="BBE16417.1"/>
    <property type="molecule type" value="Genomic_DNA"/>
</dbReference>
<dbReference type="SMART" id="SM00450">
    <property type="entry name" value="RHOD"/>
    <property type="match status" value="1"/>
</dbReference>
<dbReference type="PROSITE" id="PS50206">
    <property type="entry name" value="RHODANESE_3"/>
    <property type="match status" value="1"/>
</dbReference>
<accession>A0A5K7S4J3</accession>
<dbReference type="Proteomes" id="UP001193389">
    <property type="component" value="Chromosome"/>
</dbReference>
<dbReference type="AlphaFoldDB" id="A0A5K7S4J3"/>
<protein>
    <submittedName>
        <fullName evidence="2">Rhodanese-like domain protein</fullName>
    </submittedName>
</protein>